<dbReference type="Gene3D" id="3.50.50.60">
    <property type="entry name" value="FAD/NAD(P)-binding domain"/>
    <property type="match status" value="2"/>
</dbReference>
<dbReference type="STRING" id="356660.SAMN05444336_102249"/>
<dbReference type="EMBL" id="FNMZ01000002">
    <property type="protein sequence ID" value="SDW74874.1"/>
    <property type="molecule type" value="Genomic_DNA"/>
</dbReference>
<proteinExistence type="predicted"/>
<name>A0A1H2W3N9_9RHOB</name>
<gene>
    <name evidence="3" type="ORF">SAMN05444336_102249</name>
</gene>
<keyword evidence="4" id="KW-1185">Reference proteome</keyword>
<organism evidence="3 4">
    <name type="scientific">Albimonas donghaensis</name>
    <dbReference type="NCBI Taxonomy" id="356660"/>
    <lineage>
        <taxon>Bacteria</taxon>
        <taxon>Pseudomonadati</taxon>
        <taxon>Pseudomonadota</taxon>
        <taxon>Alphaproteobacteria</taxon>
        <taxon>Rhodobacterales</taxon>
        <taxon>Paracoccaceae</taxon>
        <taxon>Albimonas</taxon>
    </lineage>
</organism>
<dbReference type="Pfam" id="PF01266">
    <property type="entry name" value="DAO"/>
    <property type="match status" value="1"/>
</dbReference>
<protein>
    <submittedName>
        <fullName evidence="3">D-amino-acid dehydrogenase</fullName>
    </submittedName>
</protein>
<keyword evidence="1" id="KW-0560">Oxidoreductase</keyword>
<dbReference type="SUPFAM" id="SSF54373">
    <property type="entry name" value="FAD-linked reductases, C-terminal domain"/>
    <property type="match status" value="1"/>
</dbReference>
<dbReference type="OrthoDB" id="9805337at2"/>
<dbReference type="SUPFAM" id="SSF51905">
    <property type="entry name" value="FAD/NAD(P)-binding domain"/>
    <property type="match status" value="1"/>
</dbReference>
<sequence>MDTDVAIIGAGVIGVSAAFRLQEAGLRVTLIERDGVGRGASFGNAGALAFDDIEPLASPGALRQAPRWLADPLGPLSLPPAYLPAIAPWLWRFFRAANPRTYAQGLATQAGMMRLASAESASLVEAADLAHMIRADGALDLYETRAEFEAAHPVREARRAHGIAHRILDRDAIEELQPGLAPDFAQGAFSPGWRAVSDPFDYVRALATAAMGRGAEVRKGEAAAVIPEGETVTVRLREGGTVTAGHALIAAGAWSKPLIEPLGEKAPLETERGYNTTLPPGAFDLRRHITFPTHGFVVSRLSSGIRVGGAVELAGLKRAPDFRRAETMLAKARRFLPGLETGGGTQWMGFRPSMPDSIPAIGAVAGAPRVLYAFGHGHLGLTQSSGTARLIADLALGRPPALDLAPFSLSRFA</sequence>
<accession>A0A1H2W3N9</accession>
<dbReference type="RefSeq" id="WP_092680521.1">
    <property type="nucleotide sequence ID" value="NZ_FNMZ01000002.1"/>
</dbReference>
<dbReference type="AlphaFoldDB" id="A0A1H2W3N9"/>
<dbReference type="GO" id="GO:0016491">
    <property type="term" value="F:oxidoreductase activity"/>
    <property type="evidence" value="ECO:0007669"/>
    <property type="project" value="UniProtKB-KW"/>
</dbReference>
<dbReference type="InterPro" id="IPR036188">
    <property type="entry name" value="FAD/NAD-bd_sf"/>
</dbReference>
<evidence type="ECO:0000259" key="2">
    <source>
        <dbReference type="Pfam" id="PF01266"/>
    </source>
</evidence>
<dbReference type="GO" id="GO:0005737">
    <property type="term" value="C:cytoplasm"/>
    <property type="evidence" value="ECO:0007669"/>
    <property type="project" value="TreeGrafter"/>
</dbReference>
<dbReference type="Gene3D" id="3.30.9.10">
    <property type="entry name" value="D-Amino Acid Oxidase, subunit A, domain 2"/>
    <property type="match status" value="1"/>
</dbReference>
<dbReference type="PANTHER" id="PTHR13847">
    <property type="entry name" value="SARCOSINE DEHYDROGENASE-RELATED"/>
    <property type="match status" value="1"/>
</dbReference>
<evidence type="ECO:0000256" key="1">
    <source>
        <dbReference type="ARBA" id="ARBA00023002"/>
    </source>
</evidence>
<reference evidence="3 4" key="1">
    <citation type="submission" date="2016-10" db="EMBL/GenBank/DDBJ databases">
        <authorList>
            <person name="de Groot N.N."/>
        </authorList>
    </citation>
    <scope>NUCLEOTIDE SEQUENCE [LARGE SCALE GENOMIC DNA]</scope>
    <source>
        <strain evidence="3 4">DSM 17890</strain>
    </source>
</reference>
<dbReference type="InterPro" id="IPR006076">
    <property type="entry name" value="FAD-dep_OxRdtase"/>
</dbReference>
<evidence type="ECO:0000313" key="4">
    <source>
        <dbReference type="Proteomes" id="UP000199118"/>
    </source>
</evidence>
<feature type="domain" description="FAD dependent oxidoreductase" evidence="2">
    <location>
        <begin position="4"/>
        <end position="394"/>
    </location>
</feature>
<dbReference type="Proteomes" id="UP000199118">
    <property type="component" value="Unassembled WGS sequence"/>
</dbReference>
<dbReference type="PANTHER" id="PTHR13847:SF289">
    <property type="entry name" value="GLYCINE OXIDASE"/>
    <property type="match status" value="1"/>
</dbReference>
<evidence type="ECO:0000313" key="3">
    <source>
        <dbReference type="EMBL" id="SDW74874.1"/>
    </source>
</evidence>